<accession>A0A151JTQ8</accession>
<protein>
    <submittedName>
        <fullName evidence="2">Uncharacterized protein</fullName>
    </submittedName>
</protein>
<keyword evidence="1" id="KW-0472">Membrane</keyword>
<proteinExistence type="predicted"/>
<dbReference type="AlphaFoldDB" id="A0A151JTQ8"/>
<sequence>MHIAGQQKYNSRQADITSGIVLTCLIPILLVIICVGYRALKSRKQQRENEKVLIKYRILTRQAELQRLRKIDMDEKSIHYSPSKITEIK</sequence>
<organism evidence="2 3">
    <name type="scientific">Trachymyrmex septentrionalis</name>
    <dbReference type="NCBI Taxonomy" id="34720"/>
    <lineage>
        <taxon>Eukaryota</taxon>
        <taxon>Metazoa</taxon>
        <taxon>Ecdysozoa</taxon>
        <taxon>Arthropoda</taxon>
        <taxon>Hexapoda</taxon>
        <taxon>Insecta</taxon>
        <taxon>Pterygota</taxon>
        <taxon>Neoptera</taxon>
        <taxon>Endopterygota</taxon>
        <taxon>Hymenoptera</taxon>
        <taxon>Apocrita</taxon>
        <taxon>Aculeata</taxon>
        <taxon>Formicoidea</taxon>
        <taxon>Formicidae</taxon>
        <taxon>Myrmicinae</taxon>
        <taxon>Trachymyrmex</taxon>
    </lineage>
</organism>
<gene>
    <name evidence="2" type="ORF">ALC56_11908</name>
</gene>
<reference evidence="2 3" key="1">
    <citation type="submission" date="2016-03" db="EMBL/GenBank/DDBJ databases">
        <title>Trachymyrmex septentrionalis WGS genome.</title>
        <authorList>
            <person name="Nygaard S."/>
            <person name="Hu H."/>
            <person name="Boomsma J."/>
            <person name="Zhang G."/>
        </authorList>
    </citation>
    <scope>NUCLEOTIDE SEQUENCE [LARGE SCALE GENOMIC DNA]</scope>
    <source>
        <strain evidence="2">Tsep2-gDNA-1</strain>
        <tissue evidence="2">Whole body</tissue>
    </source>
</reference>
<keyword evidence="1" id="KW-1133">Transmembrane helix</keyword>
<keyword evidence="1" id="KW-0812">Transmembrane</keyword>
<evidence type="ECO:0000313" key="3">
    <source>
        <dbReference type="Proteomes" id="UP000078541"/>
    </source>
</evidence>
<keyword evidence="3" id="KW-1185">Reference proteome</keyword>
<feature type="transmembrane region" description="Helical" evidence="1">
    <location>
        <begin position="20"/>
        <end position="40"/>
    </location>
</feature>
<dbReference type="Proteomes" id="UP000078541">
    <property type="component" value="Unassembled WGS sequence"/>
</dbReference>
<evidence type="ECO:0000313" key="2">
    <source>
        <dbReference type="EMBL" id="KYN33774.1"/>
    </source>
</evidence>
<evidence type="ECO:0000256" key="1">
    <source>
        <dbReference type="SAM" id="Phobius"/>
    </source>
</evidence>
<name>A0A151JTQ8_9HYME</name>
<dbReference type="EMBL" id="KQ981894">
    <property type="protein sequence ID" value="KYN33774.1"/>
    <property type="molecule type" value="Genomic_DNA"/>
</dbReference>